<dbReference type="STRING" id="63057.A0A2P5BBA2"/>
<dbReference type="GO" id="GO:0048544">
    <property type="term" value="P:recognition of pollen"/>
    <property type="evidence" value="ECO:0007669"/>
    <property type="project" value="InterPro"/>
</dbReference>
<evidence type="ECO:0000313" key="5">
    <source>
        <dbReference type="Proteomes" id="UP000237000"/>
    </source>
</evidence>
<gene>
    <name evidence="4" type="ORF">TorRG33x02_327120</name>
</gene>
<comment type="caution">
    <text evidence="4">The sequence shown here is derived from an EMBL/GenBank/DDBJ whole genome shotgun (WGS) entry which is preliminary data.</text>
</comment>
<protein>
    <submittedName>
        <fullName evidence="4">S-locus glycoprotein domain containing protein</fullName>
    </submittedName>
</protein>
<dbReference type="InterPro" id="IPR000858">
    <property type="entry name" value="S_locus_glycoprot_dom"/>
</dbReference>
<feature type="domain" description="S-locus glycoprotein" evidence="3">
    <location>
        <begin position="82"/>
        <end position="137"/>
    </location>
</feature>
<dbReference type="Proteomes" id="UP000237000">
    <property type="component" value="Unassembled WGS sequence"/>
</dbReference>
<sequence length="210" mass="23659">MDTNISSRFMLVHFLFLFPKNHLSLRADTTFANQSISGNQTIVFAHGIFELGFFRPEDPAPGLFSFELDPTEESFVILWNMSIKHWSSGAWNEIACGWNLFLSKPRQECVQAFCEAYGICNENSLPFCNCLMGFKPNSQSNWDLEDYSGGCIRKSPLHCGNNNLANAYTFDNNGRSVWTVELVDLQVLAVGDSGARTLYIRLAASEFRSL</sequence>
<dbReference type="EMBL" id="JXTC01000561">
    <property type="protein sequence ID" value="PON46065.1"/>
    <property type="molecule type" value="Genomic_DNA"/>
</dbReference>
<dbReference type="PANTHER" id="PTHR32444:SF247">
    <property type="entry name" value="OS01G0958200 PROTEIN"/>
    <property type="match status" value="1"/>
</dbReference>
<dbReference type="AlphaFoldDB" id="A0A2P5BBA2"/>
<evidence type="ECO:0000256" key="1">
    <source>
        <dbReference type="ARBA" id="ARBA00022729"/>
    </source>
</evidence>
<evidence type="ECO:0000259" key="3">
    <source>
        <dbReference type="Pfam" id="PF00954"/>
    </source>
</evidence>
<dbReference type="Pfam" id="PF00954">
    <property type="entry name" value="S_locus_glycop"/>
    <property type="match status" value="1"/>
</dbReference>
<organism evidence="4 5">
    <name type="scientific">Trema orientale</name>
    <name type="common">Charcoal tree</name>
    <name type="synonym">Celtis orientalis</name>
    <dbReference type="NCBI Taxonomy" id="63057"/>
    <lineage>
        <taxon>Eukaryota</taxon>
        <taxon>Viridiplantae</taxon>
        <taxon>Streptophyta</taxon>
        <taxon>Embryophyta</taxon>
        <taxon>Tracheophyta</taxon>
        <taxon>Spermatophyta</taxon>
        <taxon>Magnoliopsida</taxon>
        <taxon>eudicotyledons</taxon>
        <taxon>Gunneridae</taxon>
        <taxon>Pentapetalae</taxon>
        <taxon>rosids</taxon>
        <taxon>fabids</taxon>
        <taxon>Rosales</taxon>
        <taxon>Cannabaceae</taxon>
        <taxon>Trema</taxon>
    </lineage>
</organism>
<keyword evidence="2" id="KW-1015">Disulfide bond</keyword>
<keyword evidence="1" id="KW-0732">Signal</keyword>
<dbReference type="OrthoDB" id="4062651at2759"/>
<name>A0A2P5BBA2_TREOI</name>
<proteinExistence type="predicted"/>
<reference evidence="5" key="1">
    <citation type="submission" date="2016-06" db="EMBL/GenBank/DDBJ databases">
        <title>Parallel loss of symbiosis genes in relatives of nitrogen-fixing non-legume Parasponia.</title>
        <authorList>
            <person name="Van Velzen R."/>
            <person name="Holmer R."/>
            <person name="Bu F."/>
            <person name="Rutten L."/>
            <person name="Van Zeijl A."/>
            <person name="Liu W."/>
            <person name="Santuari L."/>
            <person name="Cao Q."/>
            <person name="Sharma T."/>
            <person name="Shen D."/>
            <person name="Roswanjaya Y."/>
            <person name="Wardhani T."/>
            <person name="Kalhor M.S."/>
            <person name="Jansen J."/>
            <person name="Van den Hoogen J."/>
            <person name="Gungor B."/>
            <person name="Hartog M."/>
            <person name="Hontelez J."/>
            <person name="Verver J."/>
            <person name="Yang W.-C."/>
            <person name="Schijlen E."/>
            <person name="Repin R."/>
            <person name="Schilthuizen M."/>
            <person name="Schranz E."/>
            <person name="Heidstra R."/>
            <person name="Miyata K."/>
            <person name="Fedorova E."/>
            <person name="Kohlen W."/>
            <person name="Bisseling T."/>
            <person name="Smit S."/>
            <person name="Geurts R."/>
        </authorList>
    </citation>
    <scope>NUCLEOTIDE SEQUENCE [LARGE SCALE GENOMIC DNA]</scope>
    <source>
        <strain evidence="5">cv. RG33-2</strain>
    </source>
</reference>
<dbReference type="InParanoid" id="A0A2P5BBA2"/>
<evidence type="ECO:0000313" key="4">
    <source>
        <dbReference type="EMBL" id="PON46065.1"/>
    </source>
</evidence>
<evidence type="ECO:0000256" key="2">
    <source>
        <dbReference type="ARBA" id="ARBA00023157"/>
    </source>
</evidence>
<accession>A0A2P5BBA2</accession>
<dbReference type="PANTHER" id="PTHR32444">
    <property type="entry name" value="BULB-TYPE LECTIN DOMAIN-CONTAINING PROTEIN"/>
    <property type="match status" value="1"/>
</dbReference>
<keyword evidence="5" id="KW-1185">Reference proteome</keyword>